<organism evidence="1 2">
    <name type="scientific">Candolleomyces aberdarensis</name>
    <dbReference type="NCBI Taxonomy" id="2316362"/>
    <lineage>
        <taxon>Eukaryota</taxon>
        <taxon>Fungi</taxon>
        <taxon>Dikarya</taxon>
        <taxon>Basidiomycota</taxon>
        <taxon>Agaricomycotina</taxon>
        <taxon>Agaricomycetes</taxon>
        <taxon>Agaricomycetidae</taxon>
        <taxon>Agaricales</taxon>
        <taxon>Agaricineae</taxon>
        <taxon>Psathyrellaceae</taxon>
        <taxon>Candolleomyces</taxon>
    </lineage>
</organism>
<proteinExistence type="predicted"/>
<name>A0A4Q2DG86_9AGAR</name>
<protein>
    <submittedName>
        <fullName evidence="1">Uncharacterized protein</fullName>
    </submittedName>
</protein>
<evidence type="ECO:0000313" key="1">
    <source>
        <dbReference type="EMBL" id="RXW17744.1"/>
    </source>
</evidence>
<accession>A0A4Q2DG86</accession>
<evidence type="ECO:0000313" key="2">
    <source>
        <dbReference type="Proteomes" id="UP000290288"/>
    </source>
</evidence>
<sequence length="436" mass="49663">MEEISGQIIQEAKDGDIRQLYYIGKHLTAENYELPILDATLVHLQAERLPKFPLHPNSVDVFNRGLQALPLIKVIINCCSRTETMRELTALKILEKFEDLMLWILSYLESITKPLPSTVTRFLPDRAIGVDDRASALFNLIELNPQLKAAFIDSPTAIRVLLTLWSFKERNGRDILLPDLRGGCQILFLWIKIAVEQQEGLDHVFHTILSSQSELARFCDAFLKRIRQMPLLVTIHSSRRGYTTRTLQLFYHSSFIVMKRAGSHPVVQAILRRGHYLSLCARSIVTLHPLVTHDDTLFYSITLHHLATIEGANPISGIIKIISEAGFVSAILDSFANIEWDDEDMNITSSSRTGEFLIQQWRGYALYPRFVQAMSTALRDQGRFYDSLLKIKRIGGEWAKLVQNLRDRSAFLESDLTVHVCDNHQVGSKFAPSKFC</sequence>
<dbReference type="OrthoDB" id="2845018at2759"/>
<gene>
    <name evidence="1" type="ORF">EST38_g8110</name>
</gene>
<reference evidence="1 2" key="1">
    <citation type="submission" date="2019-01" db="EMBL/GenBank/DDBJ databases">
        <title>Draft genome sequence of Psathyrella aberdarensis IHI B618.</title>
        <authorList>
            <person name="Buettner E."/>
            <person name="Kellner H."/>
        </authorList>
    </citation>
    <scope>NUCLEOTIDE SEQUENCE [LARGE SCALE GENOMIC DNA]</scope>
    <source>
        <strain evidence="1 2">IHI B618</strain>
    </source>
</reference>
<dbReference type="AlphaFoldDB" id="A0A4Q2DG86"/>
<comment type="caution">
    <text evidence="1">The sequence shown here is derived from an EMBL/GenBank/DDBJ whole genome shotgun (WGS) entry which is preliminary data.</text>
</comment>
<dbReference type="EMBL" id="SDEE01000316">
    <property type="protein sequence ID" value="RXW17744.1"/>
    <property type="molecule type" value="Genomic_DNA"/>
</dbReference>
<keyword evidence="2" id="KW-1185">Reference proteome</keyword>
<dbReference type="Proteomes" id="UP000290288">
    <property type="component" value="Unassembled WGS sequence"/>
</dbReference>